<organism evidence="2 3">
    <name type="scientific">Tachysurus vachellii</name>
    <name type="common">Darkbarbel catfish</name>
    <name type="synonym">Pelteobagrus vachellii</name>
    <dbReference type="NCBI Taxonomy" id="175792"/>
    <lineage>
        <taxon>Eukaryota</taxon>
        <taxon>Metazoa</taxon>
        <taxon>Chordata</taxon>
        <taxon>Craniata</taxon>
        <taxon>Vertebrata</taxon>
        <taxon>Euteleostomi</taxon>
        <taxon>Actinopterygii</taxon>
        <taxon>Neopterygii</taxon>
        <taxon>Teleostei</taxon>
        <taxon>Ostariophysi</taxon>
        <taxon>Siluriformes</taxon>
        <taxon>Bagridae</taxon>
        <taxon>Tachysurus</taxon>
    </lineage>
</organism>
<protein>
    <submittedName>
        <fullName evidence="2">Uncharacterized protein</fullName>
    </submittedName>
</protein>
<dbReference type="EMBL" id="JAVHJS010000021">
    <property type="protein sequence ID" value="KAK2823136.1"/>
    <property type="molecule type" value="Genomic_DNA"/>
</dbReference>
<feature type="region of interest" description="Disordered" evidence="1">
    <location>
        <begin position="1"/>
        <end position="40"/>
    </location>
</feature>
<gene>
    <name evidence="2" type="ORF">Q7C36_019736</name>
</gene>
<dbReference type="Proteomes" id="UP001187315">
    <property type="component" value="Unassembled WGS sequence"/>
</dbReference>
<evidence type="ECO:0000256" key="1">
    <source>
        <dbReference type="SAM" id="MobiDB-lite"/>
    </source>
</evidence>
<dbReference type="AlphaFoldDB" id="A0AA88LSG7"/>
<keyword evidence="3" id="KW-1185">Reference proteome</keyword>
<name>A0AA88LSG7_TACVA</name>
<sequence>MSRVIKSSHLKHDDVSIKRRRRSQASHPPSVGPSGSASCLIDLTPTISDDYTRANKRDGELPACGQILNQIRGVLRITREYYDLYRTLCGFWRTTWTFLVPLDSSLSSYEEWMQQRSFIRDPGHHREDDIMRQEDAAARTSASGFSPQLDRVLKTTRGRKTTVCAVSFHEGSSKHPFSSFCPETNKAELLPPTRFTILQETEEVLPSS</sequence>
<evidence type="ECO:0000313" key="2">
    <source>
        <dbReference type="EMBL" id="KAK2823136.1"/>
    </source>
</evidence>
<accession>A0AA88LSG7</accession>
<proteinExistence type="predicted"/>
<comment type="caution">
    <text evidence="2">The sequence shown here is derived from an EMBL/GenBank/DDBJ whole genome shotgun (WGS) entry which is preliminary data.</text>
</comment>
<evidence type="ECO:0000313" key="3">
    <source>
        <dbReference type="Proteomes" id="UP001187315"/>
    </source>
</evidence>
<reference evidence="2" key="1">
    <citation type="submission" date="2023-08" db="EMBL/GenBank/DDBJ databases">
        <title>Pelteobagrus vachellii genome.</title>
        <authorList>
            <person name="Liu H."/>
        </authorList>
    </citation>
    <scope>NUCLEOTIDE SEQUENCE</scope>
    <source>
        <strain evidence="2">PRFRI_2022a</strain>
        <tissue evidence="2">Muscle</tissue>
    </source>
</reference>